<organism evidence="2 3">
    <name type="scientific">Cellvibrio polysaccharolyticus</name>
    <dbReference type="NCBI Taxonomy" id="2082724"/>
    <lineage>
        <taxon>Bacteria</taxon>
        <taxon>Pseudomonadati</taxon>
        <taxon>Pseudomonadota</taxon>
        <taxon>Gammaproteobacteria</taxon>
        <taxon>Cellvibrionales</taxon>
        <taxon>Cellvibrionaceae</taxon>
        <taxon>Cellvibrio</taxon>
    </lineage>
</organism>
<evidence type="ECO:0000313" key="2">
    <source>
        <dbReference type="EMBL" id="MBE8718084.1"/>
    </source>
</evidence>
<evidence type="ECO:0000256" key="1">
    <source>
        <dbReference type="SAM" id="SignalP"/>
    </source>
</evidence>
<comment type="caution">
    <text evidence="2">The sequence shown here is derived from an EMBL/GenBank/DDBJ whole genome shotgun (WGS) entry which is preliminary data.</text>
</comment>
<dbReference type="AlphaFoldDB" id="A0A928V8P1"/>
<proteinExistence type="predicted"/>
<sequence>MTVKNMMLCGVIALGFASSAVMAEKIKVDMAPGLWENTFTIKAEGQIGAALSEAQKYMASLPESERKMLESMMQQQGVGLGNNLSVVQVCVTQQQIDSGTLPQADSGCEQDLQQLGSNKFRVAFDCPQGKGSGEIHFQNPKSYTGDASITTTLAGGSPEVVNVKQSGKWLSADCGTLKPPAP</sequence>
<dbReference type="Pfam" id="PF12276">
    <property type="entry name" value="DUF3617"/>
    <property type="match status" value="1"/>
</dbReference>
<feature type="chain" id="PRO_5037509714" evidence="1">
    <location>
        <begin position="24"/>
        <end position="182"/>
    </location>
</feature>
<dbReference type="RefSeq" id="WP_193910368.1">
    <property type="nucleotide sequence ID" value="NZ_PRDL01000001.1"/>
</dbReference>
<name>A0A928V8P1_9GAMM</name>
<keyword evidence="3" id="KW-1185">Reference proteome</keyword>
<feature type="signal peptide" evidence="1">
    <location>
        <begin position="1"/>
        <end position="23"/>
    </location>
</feature>
<keyword evidence="1" id="KW-0732">Signal</keyword>
<evidence type="ECO:0000313" key="3">
    <source>
        <dbReference type="Proteomes" id="UP000652567"/>
    </source>
</evidence>
<gene>
    <name evidence="2" type="ORF">C4F51_12895</name>
</gene>
<accession>A0A928V8P1</accession>
<dbReference type="InterPro" id="IPR022061">
    <property type="entry name" value="DUF3617"/>
</dbReference>
<reference evidence="2" key="1">
    <citation type="submission" date="2018-07" db="EMBL/GenBank/DDBJ databases">
        <title>Genome assembly of strain Ka43.</title>
        <authorList>
            <person name="Kukolya J."/>
            <person name="Nagy I."/>
            <person name="Horvath B."/>
            <person name="Toth A."/>
        </authorList>
    </citation>
    <scope>NUCLEOTIDE SEQUENCE</scope>
    <source>
        <strain evidence="2">KB43</strain>
    </source>
</reference>
<protein>
    <submittedName>
        <fullName evidence="2">DUF3617 family protein</fullName>
    </submittedName>
</protein>
<dbReference type="EMBL" id="PRDL01000001">
    <property type="protein sequence ID" value="MBE8718084.1"/>
    <property type="molecule type" value="Genomic_DNA"/>
</dbReference>
<dbReference type="Proteomes" id="UP000652567">
    <property type="component" value="Unassembled WGS sequence"/>
</dbReference>